<proteinExistence type="predicted"/>
<dbReference type="Pfam" id="PF13473">
    <property type="entry name" value="Cupredoxin_1"/>
    <property type="match status" value="1"/>
</dbReference>
<dbReference type="PANTHER" id="PTHR43031:SF1">
    <property type="entry name" value="PYRIDINE NUCLEOTIDE-DISULPHIDE OXIDOREDUCTASE"/>
    <property type="match status" value="1"/>
</dbReference>
<dbReference type="InterPro" id="IPR008972">
    <property type="entry name" value="Cupredoxin"/>
</dbReference>
<evidence type="ECO:0000313" key="3">
    <source>
        <dbReference type="Proteomes" id="UP000230859"/>
    </source>
</evidence>
<dbReference type="PROSITE" id="PS50206">
    <property type="entry name" value="RHODANESE_3"/>
    <property type="match status" value="1"/>
</dbReference>
<dbReference type="Proteomes" id="UP000230859">
    <property type="component" value="Unassembled WGS sequence"/>
</dbReference>
<sequence length="301" mass="34250">MSRMNLMKPFIILPILAVAFQIPPVFAKMEASRVSYWATEGENLVEQEQEIAFIERRELFDLLKSKQPVIFVDTREAKEYQVSHLPNALNMPFSKRHEFIASLTDEQKEAMIVPYCNWDFRAYVSALELKKAGIQNLHMMYPHGLRGWEAAGLPLAGESIGQNDAQASAKLDQLLKDNQFVSDVITKSTASQRPADAPPPETRTIEMRILKTKVEPRHIKASVGERLILNLHAEEEDHHFVIPDFGINVDLEPGESKTIELELKRSGYFPYGCLKCCSRYQCQVKQAILVDLVMPPSFYGE</sequence>
<dbReference type="AlphaFoldDB" id="A0A2H0LQI0"/>
<reference evidence="2 3" key="1">
    <citation type="submission" date="2017-09" db="EMBL/GenBank/DDBJ databases">
        <title>Depth-based differentiation of microbial function through sediment-hosted aquifers and enrichment of novel symbionts in the deep terrestrial subsurface.</title>
        <authorList>
            <person name="Probst A.J."/>
            <person name="Ladd B."/>
            <person name="Jarett J.K."/>
            <person name="Geller-Mcgrath D.E."/>
            <person name="Sieber C.M."/>
            <person name="Emerson J.B."/>
            <person name="Anantharaman K."/>
            <person name="Thomas B.C."/>
            <person name="Malmstrom R."/>
            <person name="Stieglmeier M."/>
            <person name="Klingl A."/>
            <person name="Woyke T."/>
            <person name="Ryan C.M."/>
            <person name="Banfield J.F."/>
        </authorList>
    </citation>
    <scope>NUCLEOTIDE SEQUENCE [LARGE SCALE GENOMIC DNA]</scope>
    <source>
        <strain evidence="2">CG11_big_fil_rev_8_21_14_0_20_45_26</strain>
    </source>
</reference>
<dbReference type="Gene3D" id="3.40.250.10">
    <property type="entry name" value="Rhodanese-like domain"/>
    <property type="match status" value="1"/>
</dbReference>
<dbReference type="Gene3D" id="2.60.40.420">
    <property type="entry name" value="Cupredoxins - blue copper proteins"/>
    <property type="match status" value="1"/>
</dbReference>
<dbReference type="Pfam" id="PF00581">
    <property type="entry name" value="Rhodanese"/>
    <property type="match status" value="1"/>
</dbReference>
<name>A0A2H0LQI0_9BACT</name>
<evidence type="ECO:0000259" key="1">
    <source>
        <dbReference type="PROSITE" id="PS50206"/>
    </source>
</evidence>
<dbReference type="InterPro" id="IPR050229">
    <property type="entry name" value="GlpE_sulfurtransferase"/>
</dbReference>
<gene>
    <name evidence="2" type="ORF">COV74_07130</name>
</gene>
<dbReference type="InterPro" id="IPR001763">
    <property type="entry name" value="Rhodanese-like_dom"/>
</dbReference>
<evidence type="ECO:0000313" key="2">
    <source>
        <dbReference type="EMBL" id="PIQ85934.1"/>
    </source>
</evidence>
<organism evidence="2 3">
    <name type="scientific">Candidatus Abzuiibacterium crystallinum</name>
    <dbReference type="NCBI Taxonomy" id="1974748"/>
    <lineage>
        <taxon>Bacteria</taxon>
        <taxon>Pseudomonadati</taxon>
        <taxon>Candidatus Omnitrophota</taxon>
        <taxon>Candidatus Abzuiibacterium</taxon>
    </lineage>
</organism>
<dbReference type="SMART" id="SM00450">
    <property type="entry name" value="RHOD"/>
    <property type="match status" value="1"/>
</dbReference>
<dbReference type="PANTHER" id="PTHR43031">
    <property type="entry name" value="FAD-DEPENDENT OXIDOREDUCTASE"/>
    <property type="match status" value="1"/>
</dbReference>
<protein>
    <recommendedName>
        <fullName evidence="1">Rhodanese domain-containing protein</fullName>
    </recommendedName>
</protein>
<dbReference type="CDD" id="cd00158">
    <property type="entry name" value="RHOD"/>
    <property type="match status" value="1"/>
</dbReference>
<dbReference type="SUPFAM" id="SSF49503">
    <property type="entry name" value="Cupredoxins"/>
    <property type="match status" value="1"/>
</dbReference>
<dbReference type="EMBL" id="PCVY01000058">
    <property type="protein sequence ID" value="PIQ85934.1"/>
    <property type="molecule type" value="Genomic_DNA"/>
</dbReference>
<accession>A0A2H0LQI0</accession>
<comment type="caution">
    <text evidence="2">The sequence shown here is derived from an EMBL/GenBank/DDBJ whole genome shotgun (WGS) entry which is preliminary data.</text>
</comment>
<dbReference type="InterPro" id="IPR036873">
    <property type="entry name" value="Rhodanese-like_dom_sf"/>
</dbReference>
<feature type="domain" description="Rhodanese" evidence="1">
    <location>
        <begin position="65"/>
        <end position="157"/>
    </location>
</feature>
<dbReference type="SUPFAM" id="SSF52821">
    <property type="entry name" value="Rhodanese/Cell cycle control phosphatase"/>
    <property type="match status" value="1"/>
</dbReference>
<dbReference type="InterPro" id="IPR028096">
    <property type="entry name" value="EfeO_Cupredoxin"/>
</dbReference>